<evidence type="ECO:0000313" key="15">
    <source>
        <dbReference type="EMBL" id="CAF0793625.1"/>
    </source>
</evidence>
<sequence length="834" mass="96837">MVLGAIRRIHYNLNELVESNANSRNWKGIGISLLVIIFVCLLILIAVLAKKPPKLSEFEQKPFSLDDIMYKNFETKRFNGIWTNDESFVYQTDHHNLMIFNCKTGKEKVLMSNNTIKQLVGDKFKFSVSNDPTFILIGYDMKNLYRHSIIARYKLFNTISNVSYDVLPTEVYSTDRIQNAVLSSNSRKLAFVYENNIYLMEEFFDGSKKSKKITHDGNDSYIYNGITDWLYEEEILYQTNAIWWSPDNYKLAYIKFNDSMVNFYEFPNYDGTPYGKINKIRYPKPDTPNPTARIYIYDTRIDSNIMLEIPNTISIDPNNCYIWSVKWLSENSLIVVYVNRRQNRAFTAIYDAASGSTFYRKDYPTAPMTHYDGWFLPHGLLASSRYNYYFQIWPYEGFKAIISFDTRSAEAHPVTNHNFDVIDMVSFNEKTGDLFYLATNGDPKQKHLFRNRVNDASRTGECLTCNSSFTMPFEDPSAHTHSLASENNCLYHSASFSNTGDYYVLECLGDRIPITYIKSAENSSYNYVLETNDELRHLVNSKILPRKSYLRVPLDNSTNFYADAEILYPPNFNPTQNIYPVLVYVYNGPTSQVVDYQFRIRKFETYLCVNYGIIIATIDGRGTDSNGDKFMKAVSKRLGELETLDQIALANALKKEIYTDNDRFAIWGWSYGGFLSSYALFQEKSPFKCAVSGAPVTDWLMYDSTYTERFLGSYAENRHAYERSNLTLLAKNNARFLGRRKMLLIHGTGDDNVHFQQSAVLTKVLRTTKLDLEFEVYPDVQHTPDEETQRHLYQKITKFLLTCYNINYHQFYEQLNYHHLINDVSTSSKSDDSE</sequence>
<evidence type="ECO:0008006" key="17">
    <source>
        <dbReference type="Google" id="ProtNLM"/>
    </source>
</evidence>
<keyword evidence="6" id="KW-0720">Serine protease</keyword>
<evidence type="ECO:0000256" key="1">
    <source>
        <dbReference type="ARBA" id="ARBA00004606"/>
    </source>
</evidence>
<dbReference type="GO" id="GO:0008239">
    <property type="term" value="F:dipeptidyl-peptidase activity"/>
    <property type="evidence" value="ECO:0007669"/>
    <property type="project" value="TreeGrafter"/>
</dbReference>
<comment type="caution">
    <text evidence="15">The sequence shown here is derived from an EMBL/GenBank/DDBJ whole genome shotgun (WGS) entry which is preliminary data.</text>
</comment>
<evidence type="ECO:0000256" key="2">
    <source>
        <dbReference type="ARBA" id="ARBA00022438"/>
    </source>
</evidence>
<keyword evidence="8 12" id="KW-1133">Transmembrane helix</keyword>
<evidence type="ECO:0000256" key="4">
    <source>
        <dbReference type="ARBA" id="ARBA00022692"/>
    </source>
</evidence>
<dbReference type="GO" id="GO:0008236">
    <property type="term" value="F:serine-type peptidase activity"/>
    <property type="evidence" value="ECO:0007669"/>
    <property type="project" value="UniProtKB-KW"/>
</dbReference>
<dbReference type="Pfam" id="PF00326">
    <property type="entry name" value="Peptidase_S9"/>
    <property type="match status" value="1"/>
</dbReference>
<evidence type="ECO:0000256" key="9">
    <source>
        <dbReference type="ARBA" id="ARBA00023136"/>
    </source>
</evidence>
<evidence type="ECO:0000259" key="14">
    <source>
        <dbReference type="Pfam" id="PF00930"/>
    </source>
</evidence>
<dbReference type="InterPro" id="IPR002469">
    <property type="entry name" value="Peptidase_S9B_N"/>
</dbReference>
<keyword evidence="7" id="KW-0735">Signal-anchor</keyword>
<reference evidence="15" key="1">
    <citation type="submission" date="2021-02" db="EMBL/GenBank/DDBJ databases">
        <authorList>
            <person name="Nowell W R."/>
        </authorList>
    </citation>
    <scope>NUCLEOTIDE SEQUENCE</scope>
    <source>
        <strain evidence="15">Ploen Becks lab</strain>
    </source>
</reference>
<dbReference type="SUPFAM" id="SSF82171">
    <property type="entry name" value="DPP6 N-terminal domain-like"/>
    <property type="match status" value="1"/>
</dbReference>
<name>A0A813SAR9_9BILA</name>
<keyword evidence="4 12" id="KW-0812">Transmembrane</keyword>
<keyword evidence="10" id="KW-0325">Glycoprotein</keyword>
<feature type="domain" description="Peptidase S9 prolyl oligopeptidase catalytic" evidence="13">
    <location>
        <begin position="603"/>
        <end position="805"/>
    </location>
</feature>
<dbReference type="SUPFAM" id="SSF53474">
    <property type="entry name" value="alpha/beta-Hydrolases"/>
    <property type="match status" value="1"/>
</dbReference>
<evidence type="ECO:0000256" key="12">
    <source>
        <dbReference type="SAM" id="Phobius"/>
    </source>
</evidence>
<dbReference type="FunFam" id="3.40.50.1820:FF:000003">
    <property type="entry name" value="Dipeptidyl peptidase 4"/>
    <property type="match status" value="1"/>
</dbReference>
<evidence type="ECO:0000256" key="7">
    <source>
        <dbReference type="ARBA" id="ARBA00022968"/>
    </source>
</evidence>
<dbReference type="GO" id="GO:0012505">
    <property type="term" value="C:endomembrane system"/>
    <property type="evidence" value="ECO:0007669"/>
    <property type="project" value="UniProtKB-SubCell"/>
</dbReference>
<dbReference type="InterPro" id="IPR029058">
    <property type="entry name" value="AB_hydrolase_fold"/>
</dbReference>
<dbReference type="InterPro" id="IPR050278">
    <property type="entry name" value="Serine_Prot_S9B/DPPIV"/>
</dbReference>
<dbReference type="GO" id="GO:0005886">
    <property type="term" value="C:plasma membrane"/>
    <property type="evidence" value="ECO:0007669"/>
    <property type="project" value="TreeGrafter"/>
</dbReference>
<dbReference type="PANTHER" id="PTHR11731">
    <property type="entry name" value="PROTEASE FAMILY S9B,C DIPEPTIDYL-PEPTIDASE IV-RELATED"/>
    <property type="match status" value="1"/>
</dbReference>
<dbReference type="GO" id="GO:0006508">
    <property type="term" value="P:proteolysis"/>
    <property type="evidence" value="ECO:0007669"/>
    <property type="project" value="UniProtKB-KW"/>
</dbReference>
<feature type="domain" description="Dipeptidylpeptidase IV N-terminal" evidence="14">
    <location>
        <begin position="129"/>
        <end position="513"/>
    </location>
</feature>
<keyword evidence="16" id="KW-1185">Reference proteome</keyword>
<dbReference type="Gene3D" id="2.140.10.30">
    <property type="entry name" value="Dipeptidylpeptidase IV, N-terminal domain"/>
    <property type="match status" value="1"/>
</dbReference>
<keyword evidence="3" id="KW-0645">Protease</keyword>
<evidence type="ECO:0000313" key="16">
    <source>
        <dbReference type="Proteomes" id="UP000663879"/>
    </source>
</evidence>
<dbReference type="InterPro" id="IPR001375">
    <property type="entry name" value="Peptidase_S9_cat"/>
</dbReference>
<organism evidence="15 16">
    <name type="scientific">Brachionus calyciflorus</name>
    <dbReference type="NCBI Taxonomy" id="104777"/>
    <lineage>
        <taxon>Eukaryota</taxon>
        <taxon>Metazoa</taxon>
        <taxon>Spiralia</taxon>
        <taxon>Gnathifera</taxon>
        <taxon>Rotifera</taxon>
        <taxon>Eurotatoria</taxon>
        <taxon>Monogononta</taxon>
        <taxon>Pseudotrocha</taxon>
        <taxon>Ploima</taxon>
        <taxon>Brachionidae</taxon>
        <taxon>Brachionus</taxon>
    </lineage>
</organism>
<dbReference type="EMBL" id="CAJNOC010000702">
    <property type="protein sequence ID" value="CAF0793625.1"/>
    <property type="molecule type" value="Genomic_DNA"/>
</dbReference>
<evidence type="ECO:0000256" key="10">
    <source>
        <dbReference type="ARBA" id="ARBA00023180"/>
    </source>
</evidence>
<dbReference type="GO" id="GO:0004177">
    <property type="term" value="F:aminopeptidase activity"/>
    <property type="evidence" value="ECO:0007669"/>
    <property type="project" value="UniProtKB-KW"/>
</dbReference>
<feature type="transmembrane region" description="Helical" evidence="12">
    <location>
        <begin position="29"/>
        <end position="49"/>
    </location>
</feature>
<gene>
    <name evidence="15" type="ORF">OXX778_LOCUS6097</name>
</gene>
<keyword evidence="9 12" id="KW-0472">Membrane</keyword>
<evidence type="ECO:0000256" key="3">
    <source>
        <dbReference type="ARBA" id="ARBA00022670"/>
    </source>
</evidence>
<dbReference type="OrthoDB" id="16520at2759"/>
<protein>
    <recommendedName>
        <fullName evidence="17">Dipeptidylpeptidase 4</fullName>
    </recommendedName>
</protein>
<dbReference type="Gene3D" id="3.40.50.1820">
    <property type="entry name" value="alpha/beta hydrolase"/>
    <property type="match status" value="1"/>
</dbReference>
<evidence type="ECO:0000256" key="6">
    <source>
        <dbReference type="ARBA" id="ARBA00022825"/>
    </source>
</evidence>
<evidence type="ECO:0000256" key="8">
    <source>
        <dbReference type="ARBA" id="ARBA00022989"/>
    </source>
</evidence>
<dbReference type="PANTHER" id="PTHR11731:SF200">
    <property type="entry name" value="DIPEPTIDYL PEPTIDASE 10, ISOFORM B"/>
    <property type="match status" value="1"/>
</dbReference>
<proteinExistence type="predicted"/>
<keyword evidence="2" id="KW-0031">Aminopeptidase</keyword>
<comment type="subcellular location">
    <subcellularLocation>
        <location evidence="11">Endomembrane system</location>
        <topology evidence="11">Single-pass membrane protein</topology>
    </subcellularLocation>
    <subcellularLocation>
        <location evidence="1">Membrane</location>
        <topology evidence="1">Single-pass type II membrane protein</topology>
    </subcellularLocation>
</comment>
<evidence type="ECO:0000259" key="13">
    <source>
        <dbReference type="Pfam" id="PF00326"/>
    </source>
</evidence>
<accession>A0A813SAR9</accession>
<dbReference type="AlphaFoldDB" id="A0A813SAR9"/>
<dbReference type="Proteomes" id="UP000663879">
    <property type="component" value="Unassembled WGS sequence"/>
</dbReference>
<dbReference type="Pfam" id="PF00930">
    <property type="entry name" value="DPPIV_N"/>
    <property type="match status" value="1"/>
</dbReference>
<evidence type="ECO:0000256" key="5">
    <source>
        <dbReference type="ARBA" id="ARBA00022801"/>
    </source>
</evidence>
<evidence type="ECO:0000256" key="11">
    <source>
        <dbReference type="ARBA" id="ARBA00037847"/>
    </source>
</evidence>
<keyword evidence="5" id="KW-0378">Hydrolase</keyword>